<feature type="binding site" evidence="2">
    <location>
        <position position="120"/>
    </location>
    <ligand>
        <name>substrate</name>
    </ligand>
</feature>
<dbReference type="Gene3D" id="3.20.20.100">
    <property type="entry name" value="NADP-dependent oxidoreductase domain"/>
    <property type="match status" value="1"/>
</dbReference>
<evidence type="ECO:0000256" key="1">
    <source>
        <dbReference type="PIRSR" id="PIRSR000097-1"/>
    </source>
</evidence>
<accession>A0A2N5PGG5</accession>
<sequence>MAEMMESAMVPKVKLYTGEEIPCVGMGTFGSDRFTPEQVSNAVAGAIRCGYRMFDCAACYGNEDQIGEVFHAAFEEGVVERKDLFIMTKVWNDMHERVEKSCRKSIQDLQCDYIDMFFIHWPFPNYHAPGCDVDSRNPDSKPFSVEEFMNTYKQCEELVKKGLIRHIGISNMTIPKMEAVLPLMEIKPAACESEMHVCFQQQEIFDYLMAHDIQPIGFMPLGSPQRPERDMCPEDVADLQTPEMQEIAKAHGCHPALIALKWAHQRGQIPIPFSVHEAEYVSNLKAMTEDPLTEEEMQKIATLERNNRLVKGQVFLWEGAKDWHDLWDEEGKIVTL</sequence>
<evidence type="ECO:0000313" key="5">
    <source>
        <dbReference type="EMBL" id="PLT74163.1"/>
    </source>
</evidence>
<feature type="site" description="Lowers pKa of active site Tyr" evidence="3">
    <location>
        <position position="89"/>
    </location>
</feature>
<evidence type="ECO:0000256" key="3">
    <source>
        <dbReference type="PIRSR" id="PIRSR000097-3"/>
    </source>
</evidence>
<dbReference type="InterPro" id="IPR036812">
    <property type="entry name" value="NAD(P)_OxRdtase_dom_sf"/>
</dbReference>
<dbReference type="InterPro" id="IPR020471">
    <property type="entry name" value="AKR"/>
</dbReference>
<dbReference type="EMBL" id="NIHS01000004">
    <property type="protein sequence ID" value="PLT74163.1"/>
    <property type="molecule type" value="Genomic_DNA"/>
</dbReference>
<dbReference type="GO" id="GO:0016491">
    <property type="term" value="F:oxidoreductase activity"/>
    <property type="evidence" value="ECO:0007669"/>
    <property type="project" value="InterPro"/>
</dbReference>
<dbReference type="AlphaFoldDB" id="A0A2N5PGG5"/>
<dbReference type="SUPFAM" id="SSF51430">
    <property type="entry name" value="NAD(P)-linked oxidoreductase"/>
    <property type="match status" value="1"/>
</dbReference>
<dbReference type="Proteomes" id="UP000234891">
    <property type="component" value="Unassembled WGS sequence"/>
</dbReference>
<protein>
    <submittedName>
        <fullName evidence="5">Aldo/keto reductase</fullName>
    </submittedName>
</protein>
<dbReference type="PIRSF" id="PIRSF000097">
    <property type="entry name" value="AKR"/>
    <property type="match status" value="1"/>
</dbReference>
<reference evidence="5 6" key="1">
    <citation type="journal article" date="2017" name="Genome Med.">
        <title>A novel Ruminococcus gnavus clade enriched in inflammatory bowel disease patients.</title>
        <authorList>
            <person name="Hall A.B."/>
            <person name="Yassour M."/>
            <person name="Sauk J."/>
            <person name="Garner A."/>
            <person name="Jiang X."/>
            <person name="Arthur T."/>
            <person name="Lagoudas G.K."/>
            <person name="Vatanen T."/>
            <person name="Fornelos N."/>
            <person name="Wilson R."/>
            <person name="Bertha M."/>
            <person name="Cohen M."/>
            <person name="Garber J."/>
            <person name="Khalili H."/>
            <person name="Gevers D."/>
            <person name="Ananthakrishnan A.N."/>
            <person name="Kugathasan S."/>
            <person name="Lander E.S."/>
            <person name="Blainey P."/>
            <person name="Vlamakis H."/>
            <person name="Xavier R.J."/>
            <person name="Huttenhower C."/>
        </authorList>
    </citation>
    <scope>NUCLEOTIDE SEQUENCE [LARGE SCALE GENOMIC DNA]</scope>
    <source>
        <strain evidence="5 6">RJX1124</strain>
    </source>
</reference>
<dbReference type="InterPro" id="IPR023210">
    <property type="entry name" value="NADP_OxRdtase_dom"/>
</dbReference>
<name>A0A2N5PGG5_MEDGN</name>
<evidence type="ECO:0000256" key="2">
    <source>
        <dbReference type="PIRSR" id="PIRSR000097-2"/>
    </source>
</evidence>
<organism evidence="5 6">
    <name type="scientific">Mediterraneibacter gnavus</name>
    <name type="common">Ruminococcus gnavus</name>
    <dbReference type="NCBI Taxonomy" id="33038"/>
    <lineage>
        <taxon>Bacteria</taxon>
        <taxon>Bacillati</taxon>
        <taxon>Bacillota</taxon>
        <taxon>Clostridia</taxon>
        <taxon>Lachnospirales</taxon>
        <taxon>Lachnospiraceae</taxon>
        <taxon>Mediterraneibacter</taxon>
    </lineage>
</organism>
<dbReference type="Pfam" id="PF00248">
    <property type="entry name" value="Aldo_ket_red"/>
    <property type="match status" value="1"/>
</dbReference>
<evidence type="ECO:0000259" key="4">
    <source>
        <dbReference type="Pfam" id="PF00248"/>
    </source>
</evidence>
<comment type="caution">
    <text evidence="5">The sequence shown here is derived from an EMBL/GenBank/DDBJ whole genome shotgun (WGS) entry which is preliminary data.</text>
</comment>
<proteinExistence type="predicted"/>
<gene>
    <name evidence="5" type="ORF">CDL26_03535</name>
</gene>
<feature type="active site" description="Proton donor" evidence="1">
    <location>
        <position position="60"/>
    </location>
</feature>
<dbReference type="PANTHER" id="PTHR11732">
    <property type="entry name" value="ALDO/KETO REDUCTASE"/>
    <property type="match status" value="1"/>
</dbReference>
<feature type="domain" description="NADP-dependent oxidoreductase" evidence="4">
    <location>
        <begin position="23"/>
        <end position="303"/>
    </location>
</feature>
<dbReference type="PRINTS" id="PR00069">
    <property type="entry name" value="ALDKETRDTASE"/>
</dbReference>
<dbReference type="CDD" id="cd19071">
    <property type="entry name" value="AKR_AKR1-5-like"/>
    <property type="match status" value="1"/>
</dbReference>
<dbReference type="RefSeq" id="WP_101870197.1">
    <property type="nucleotide sequence ID" value="NZ_NIHS01000004.1"/>
</dbReference>
<evidence type="ECO:0000313" key="6">
    <source>
        <dbReference type="Proteomes" id="UP000234891"/>
    </source>
</evidence>